<organism evidence="2 3">
    <name type="scientific">Algoriphagus iocasae</name>
    <dbReference type="NCBI Taxonomy" id="1836499"/>
    <lineage>
        <taxon>Bacteria</taxon>
        <taxon>Pseudomonadati</taxon>
        <taxon>Bacteroidota</taxon>
        <taxon>Cytophagia</taxon>
        <taxon>Cytophagales</taxon>
        <taxon>Cyclobacteriaceae</taxon>
        <taxon>Algoriphagus</taxon>
    </lineage>
</organism>
<feature type="transmembrane region" description="Helical" evidence="1">
    <location>
        <begin position="116"/>
        <end position="134"/>
    </location>
</feature>
<evidence type="ECO:0000256" key="1">
    <source>
        <dbReference type="SAM" id="Phobius"/>
    </source>
</evidence>
<sequence>MALSTLNFLDSFEQNPKLAKAAHNLSTLLIAIGEKEIPESVESQINEIIAGVNEFSGTDPQLIKQMKAAQASILKLLEKELGIVPKNHFQTQWLAIGMSVFGLPMGVVFGTTLGNMAFLGIGLPIGMAIGIAVGNQKDKEAAENGKQLNWLAK</sequence>
<keyword evidence="1" id="KW-1133">Transmembrane helix</keyword>
<accession>A0A841MXU4</accession>
<keyword evidence="1" id="KW-0472">Membrane</keyword>
<keyword evidence="3" id="KW-1185">Reference proteome</keyword>
<dbReference type="AlphaFoldDB" id="A0A841MXU4"/>
<evidence type="ECO:0008006" key="4">
    <source>
        <dbReference type="Google" id="ProtNLM"/>
    </source>
</evidence>
<name>A0A841MXU4_9BACT</name>
<evidence type="ECO:0000313" key="3">
    <source>
        <dbReference type="Proteomes" id="UP000588604"/>
    </source>
</evidence>
<protein>
    <recommendedName>
        <fullName evidence="4">Glycine zipper family protein</fullName>
    </recommendedName>
</protein>
<dbReference type="EMBL" id="JACIJO010000002">
    <property type="protein sequence ID" value="MBB6327275.1"/>
    <property type="molecule type" value="Genomic_DNA"/>
</dbReference>
<reference evidence="2 3" key="1">
    <citation type="submission" date="2020-08" db="EMBL/GenBank/DDBJ databases">
        <title>Genomic Encyclopedia of Type Strains, Phase IV (KMG-IV): sequencing the most valuable type-strain genomes for metagenomic binning, comparative biology and taxonomic classification.</title>
        <authorList>
            <person name="Goeker M."/>
        </authorList>
    </citation>
    <scope>NUCLEOTIDE SEQUENCE [LARGE SCALE GENOMIC DNA]</scope>
    <source>
        <strain evidence="2 3">DSM 102044</strain>
    </source>
</reference>
<evidence type="ECO:0000313" key="2">
    <source>
        <dbReference type="EMBL" id="MBB6327275.1"/>
    </source>
</evidence>
<dbReference type="RefSeq" id="WP_184496052.1">
    <property type="nucleotide sequence ID" value="NZ_JACIJO010000002.1"/>
</dbReference>
<proteinExistence type="predicted"/>
<gene>
    <name evidence="2" type="ORF">FHS59_002903</name>
</gene>
<comment type="caution">
    <text evidence="2">The sequence shown here is derived from an EMBL/GenBank/DDBJ whole genome shotgun (WGS) entry which is preliminary data.</text>
</comment>
<dbReference type="Proteomes" id="UP000588604">
    <property type="component" value="Unassembled WGS sequence"/>
</dbReference>
<keyword evidence="1" id="KW-0812">Transmembrane</keyword>